<proteinExistence type="predicted"/>
<evidence type="ECO:0000313" key="2">
    <source>
        <dbReference type="WBParaSite" id="Pan_g7100.t1"/>
    </source>
</evidence>
<reference evidence="1" key="1">
    <citation type="journal article" date="2013" name="Genetics">
        <title>The draft genome and transcriptome of Panagrellus redivivus are shaped by the harsh demands of a free-living lifestyle.</title>
        <authorList>
            <person name="Srinivasan J."/>
            <person name="Dillman A.R."/>
            <person name="Macchietto M.G."/>
            <person name="Heikkinen L."/>
            <person name="Lakso M."/>
            <person name="Fracchia K.M."/>
            <person name="Antoshechkin I."/>
            <person name="Mortazavi A."/>
            <person name="Wong G."/>
            <person name="Sternberg P.W."/>
        </authorList>
    </citation>
    <scope>NUCLEOTIDE SEQUENCE [LARGE SCALE GENOMIC DNA]</scope>
    <source>
        <strain evidence="1">MT8872</strain>
    </source>
</reference>
<evidence type="ECO:0000313" key="1">
    <source>
        <dbReference type="Proteomes" id="UP000492821"/>
    </source>
</evidence>
<accession>A0A7E5A0Y1</accession>
<dbReference type="Proteomes" id="UP000492821">
    <property type="component" value="Unassembled WGS sequence"/>
</dbReference>
<name>A0A7E5A0Y1_PANRE</name>
<organism evidence="1 2">
    <name type="scientific">Panagrellus redivivus</name>
    <name type="common">Microworm</name>
    <dbReference type="NCBI Taxonomy" id="6233"/>
    <lineage>
        <taxon>Eukaryota</taxon>
        <taxon>Metazoa</taxon>
        <taxon>Ecdysozoa</taxon>
        <taxon>Nematoda</taxon>
        <taxon>Chromadorea</taxon>
        <taxon>Rhabditida</taxon>
        <taxon>Tylenchina</taxon>
        <taxon>Panagrolaimomorpha</taxon>
        <taxon>Panagrolaimoidea</taxon>
        <taxon>Panagrolaimidae</taxon>
        <taxon>Panagrellus</taxon>
    </lineage>
</organism>
<reference evidence="2" key="2">
    <citation type="submission" date="2020-10" db="UniProtKB">
        <authorList>
            <consortium name="WormBaseParasite"/>
        </authorList>
    </citation>
    <scope>IDENTIFICATION</scope>
</reference>
<protein>
    <submittedName>
        <fullName evidence="2">Uncharacterized protein</fullName>
    </submittedName>
</protein>
<sequence length="85" mass="9578">MVSFQRANVSDANIIGMQKHLLFDLNSKKVSSVRQHLSFVQNNLQRLHTSPRCGHSFISVGHLFLLLSLVMQTENAHNEAGPFSF</sequence>
<dbReference type="WBParaSite" id="Pan_g7100.t1">
    <property type="protein sequence ID" value="Pan_g7100.t1"/>
    <property type="gene ID" value="Pan_g7100"/>
</dbReference>
<dbReference type="AlphaFoldDB" id="A0A7E5A0Y1"/>
<keyword evidence="1" id="KW-1185">Reference proteome</keyword>